<dbReference type="Proteomes" id="UP000694402">
    <property type="component" value="Unassembled WGS sequence"/>
</dbReference>
<evidence type="ECO:0008006" key="8">
    <source>
        <dbReference type="Google" id="ProtNLM"/>
    </source>
</evidence>
<evidence type="ECO:0000259" key="3">
    <source>
        <dbReference type="Pfam" id="PF11707"/>
    </source>
</evidence>
<dbReference type="Ensembl" id="ENSOTST00005144049.1">
    <property type="protein sequence ID" value="ENSOTSP00005146376.1"/>
    <property type="gene ID" value="ENSOTSG00005003888.2"/>
</dbReference>
<evidence type="ECO:0000256" key="1">
    <source>
        <dbReference type="SAM" id="MobiDB-lite"/>
    </source>
</evidence>
<dbReference type="GO" id="GO:0000466">
    <property type="term" value="P:maturation of 5.8S rRNA from tricistronic rRNA transcript (SSU-rRNA, 5.8S rRNA, LSU-rRNA)"/>
    <property type="evidence" value="ECO:0007669"/>
    <property type="project" value="TreeGrafter"/>
</dbReference>
<feature type="domain" description="URB1 central HEAT repeat" evidence="5">
    <location>
        <begin position="582"/>
        <end position="687"/>
    </location>
</feature>
<reference evidence="6" key="3">
    <citation type="submission" date="2025-09" db="UniProtKB">
        <authorList>
            <consortium name="Ensembl"/>
        </authorList>
    </citation>
    <scope>IDENTIFICATION</scope>
</reference>
<protein>
    <recommendedName>
        <fullName evidence="8">URB1 ribosome biogenesis homolog</fullName>
    </recommendedName>
</protein>
<evidence type="ECO:0000259" key="4">
    <source>
        <dbReference type="Pfam" id="PF16201"/>
    </source>
</evidence>
<dbReference type="Pfam" id="PF16201">
    <property type="entry name" value="NopRA1"/>
    <property type="match status" value="1"/>
</dbReference>
<evidence type="ECO:0000259" key="5">
    <source>
        <dbReference type="Pfam" id="PF26140"/>
    </source>
</evidence>
<dbReference type="GO" id="GO:0000463">
    <property type="term" value="P:maturation of LSU-rRNA from tricistronic rRNA transcript (SSU-rRNA, 5.8S rRNA, LSU-rRNA)"/>
    <property type="evidence" value="ECO:0007669"/>
    <property type="project" value="TreeGrafter"/>
</dbReference>
<dbReference type="Pfam" id="PF26140">
    <property type="entry name" value="HEAT_URB1"/>
    <property type="match status" value="1"/>
</dbReference>
<name>A0AAZ3RXY8_ONCTS</name>
<dbReference type="InterPro" id="IPR032436">
    <property type="entry name" value="URB1_C"/>
</dbReference>
<dbReference type="InterPro" id="IPR059018">
    <property type="entry name" value="HEAT_URB1"/>
</dbReference>
<dbReference type="PANTHER" id="PTHR13500">
    <property type="entry name" value="NUCLEOLAR PRERIBOSOMAL-ASSOCIATED PROTEIN 1"/>
    <property type="match status" value="1"/>
</dbReference>
<organism evidence="6 7">
    <name type="scientific">Oncorhynchus tshawytscha</name>
    <name type="common">Chinook salmon</name>
    <name type="synonym">Salmo tshawytscha</name>
    <dbReference type="NCBI Taxonomy" id="74940"/>
    <lineage>
        <taxon>Eukaryota</taxon>
        <taxon>Metazoa</taxon>
        <taxon>Chordata</taxon>
        <taxon>Craniata</taxon>
        <taxon>Vertebrata</taxon>
        <taxon>Euteleostomi</taxon>
        <taxon>Actinopterygii</taxon>
        <taxon>Neopterygii</taxon>
        <taxon>Teleostei</taxon>
        <taxon>Protacanthopterygii</taxon>
        <taxon>Salmoniformes</taxon>
        <taxon>Salmonidae</taxon>
        <taxon>Salmoninae</taxon>
        <taxon>Oncorhynchus</taxon>
    </lineage>
</organism>
<dbReference type="Pfam" id="PF11707">
    <property type="entry name" value="Npa1"/>
    <property type="match status" value="1"/>
</dbReference>
<dbReference type="InterPro" id="IPR021714">
    <property type="entry name" value="URB1_N"/>
</dbReference>
<dbReference type="InterPro" id="IPR039844">
    <property type="entry name" value="URB1"/>
</dbReference>
<proteinExistence type="predicted"/>
<dbReference type="PANTHER" id="PTHR13500:SF0">
    <property type="entry name" value="NUCLEOLAR PRE-RIBOSOMAL-ASSOCIATED PROTEIN 1"/>
    <property type="match status" value="1"/>
</dbReference>
<evidence type="ECO:0000313" key="7">
    <source>
        <dbReference type="Proteomes" id="UP000694402"/>
    </source>
</evidence>
<feature type="region of interest" description="Disordered" evidence="1">
    <location>
        <begin position="1888"/>
        <end position="1922"/>
    </location>
</feature>
<reference evidence="6" key="2">
    <citation type="submission" date="2025-08" db="UniProtKB">
        <authorList>
            <consortium name="Ensembl"/>
        </authorList>
    </citation>
    <scope>IDENTIFICATION</scope>
</reference>
<accession>A0AAZ3RXY8</accession>
<dbReference type="GeneTree" id="ENSGT00390000014210"/>
<evidence type="ECO:0000256" key="2">
    <source>
        <dbReference type="SAM" id="SignalP"/>
    </source>
</evidence>
<feature type="domain" description="URB1 C-terminal" evidence="4">
    <location>
        <begin position="1550"/>
        <end position="1739"/>
    </location>
</feature>
<reference evidence="7" key="1">
    <citation type="journal article" date="2018" name="PLoS ONE">
        <title>Chinook salmon (Oncorhynchus tshawytscha) genome and transcriptome.</title>
        <authorList>
            <person name="Christensen K.A."/>
            <person name="Leong J.S."/>
            <person name="Sakhrani D."/>
            <person name="Biagi C.A."/>
            <person name="Minkley D.R."/>
            <person name="Withler R.E."/>
            <person name="Rondeau E.B."/>
            <person name="Koop B.F."/>
            <person name="Devlin R.H."/>
        </authorList>
    </citation>
    <scope>NUCLEOTIDE SEQUENCE [LARGE SCALE GENOMIC DNA]</scope>
</reference>
<keyword evidence="7" id="KW-1185">Reference proteome</keyword>
<feature type="signal peptide" evidence="2">
    <location>
        <begin position="1"/>
        <end position="20"/>
    </location>
</feature>
<gene>
    <name evidence="6" type="primary">URB1</name>
</gene>
<evidence type="ECO:0000313" key="6">
    <source>
        <dbReference type="Ensembl" id="ENSOTSP00005146376.1"/>
    </source>
</evidence>
<dbReference type="GO" id="GO:0005730">
    <property type="term" value="C:nucleolus"/>
    <property type="evidence" value="ECO:0007669"/>
    <property type="project" value="TreeGrafter"/>
</dbReference>
<sequence>MFVCLLQSVCQLSKVLVVLSLNMSLLNNKCSLCTAGLDTFITTAKKLPCPDLYDVVEGYIKISMECSEIFKLLEGDKQMESEVCRAIYVHTIDLSHFSMVGFTIVKKAVSSYMKLIQTSLHSENHRFVRHCLSFLSAMVSQGADTAREVFSHFHFTKGLSALAKRKDKMGRPDVRMAYTQFALSFLVSGDNVTIGQLLEMKDFLPDILSSGLKEDRISTVNLILSTLQTKVVQRQAISKTQKVRFFTPSLLAQIASLYRWNGIVDMAENAEEAGKMVVRKLVHNFLLNLCCSRKHGISFYDPSFGTAGRAGNIVLLQFVVGLKQATEDDLVSDLMVNILRVSPDILPRFFKETQYSFIPRLKSAWTDNITLLKKIYESQPEVSKAFQTREVVPLPRLLSMVLVTSLPPVCNKAFFTQGINHTTLSLMSFLLKRAQRNIELCLDRSVWLASDLYTPATMQDFTQQYREALGKVLPDMTSIVSKWQSLTKKEKGGNEGKKEGDVKEDATKVEQPEVIVLKALILQVMCLYQKVVPHLVSQSKFDFSKLLKGIVSEKGMREEVHPVLQHQILQLALDLPASKFSWFRVQDHVETGSGEKSVFFLLLKMFVSSNNSHLKMSTRKLVVKVLKDSGVFEYTWSELELWLEHLDRLQTDQQDTVIHFLERVLMCLVCNPYTYTDKVASLVQEAAYLQANLSGQDGDTASIPISHIDDVLDMVDVIMEGSEGETEELGPALSDDLILQTFPFSAVVPAVLEARNKLPATYRTEKVRVYNVLLFLCDVLHCQRDPLPLSLALLQYDKELNSSEDPGPPHHSIIHLHHYYTTWLPQQAREPLFQSRERPFRVSPSPVTFTGLLKTAYTQGASALLEDSFRRRLEKSLVTMEMAEYPVAAKQILLYIKTTVDNCSMVVLSVLSSILKHPCIEQWFLSLELSSVPPTSLNPVRLKLLCAQLSDCILGLLQSSASVLRPLNSLHLLSPYLEAVSRALLRELGETGERRETDKESRPVRAFMALHAYMEPSLLQELVSSLLLLPKEALITPGEGEKSPRAAELSVYGRTALQVLTETTSSSDASSSGSPILLLSQAHLQGLATLLLSCSSPSLETFLLQALRTQPGNAKLLHTDILVHCLQGPLTAATQALGVALLQNCSAHRLCFEVWCLQPQHLENLADQTETFLPLVNSYLQTAVREDPARPKEGRWLWSRLLCQTHCYCIYVRLAAVRGFSLFRLNTHLLRFTGDHVSTTCISFLSVPPFRWQLVDPISAVLSVCPEELELWRTSVLSAALRWLSSSYGHNRDQNTAPLTQEDSILNRLTVLLVGPQSITCCPCRYRDPNFLSTLNRMLDLMYGGSEGPKDLVPLPTIHMMASSHSLFLPIMLGDEEDLSGNTQVKEALVSLLLSLVKRSPAVCSSSHFVVLLGGYGATLSTTDQNLLLLLQEYERNGFSLVDFQCMLWGPAAVEHHKARRSLGVSLWQQPSSEDLLALLSPDTMINTITHFPLQRRIILQEGKELIFKDEEVKDLGSVYDPCFLLPLFSAMLQPESVIDCLKFVSSHGLGVTMVSLSSYDPKLRAAAYQVLASYHHHLEAARFREKRQLLYLLDMVKNGIRQQNLRMPFVLTTYITKVARQMLKPEEHMYVVVNRFLLSHQCLDFRRVPEFFKLFYSCDMEHKMEREWILSVLEEGLKDRQCYDLLDQQGIFQTLLGFCCSPLCDQHTQTLIVRVLHQAGRVTKAAYNLTKGHGLLTWILQLLERRHVDQGLLSAVVELLHVLWFTNLGQKETRVSSTDSSVTSLLSSSHTPLLFSRLVKAGQLSLYLQTLSSILQHCGTALGVHGEAGWLTLRPQALSSQDALALLHRWSTLTHNAPLLSQLQTVAEKHKVKELLGERLLDMSWSGREKGRGRSSSVQAQARSHSRPKEQEEEGEVERREEEKTLLEKCIPHLRNIFTHWEPVSLACPPSYPTSPPPSPDPHTPTSTPLANTTAHLLTRWFLNSLVEGASTYEDKRTVHFLRWFQKTVLSHRFIVDLVLADPAVRVDLLRLYHQACEPQAQTQISSRVEHVQLFTNIMIQLLESRGCTESDLHRAVLTACSLGTTCDDQTTKEGLMLLSLYIHEMWSGAKSPELFLNHVRLANEIQGSIGTKDQKKKSKRRSQTHTALRTICSDLLSGLQSTVAP</sequence>
<feature type="domain" description="URB1 N-terminal" evidence="3">
    <location>
        <begin position="66"/>
        <end position="368"/>
    </location>
</feature>
<feature type="chain" id="PRO_5044204212" description="URB1 ribosome biogenesis homolog" evidence="2">
    <location>
        <begin position="21"/>
        <end position="2167"/>
    </location>
</feature>
<keyword evidence="2" id="KW-0732">Signal</keyword>